<gene>
    <name evidence="2" type="ORF">SAMN05421804_106101</name>
</gene>
<reference evidence="2 3" key="1">
    <citation type="submission" date="2016-10" db="EMBL/GenBank/DDBJ databases">
        <authorList>
            <person name="de Groot N.N."/>
        </authorList>
    </citation>
    <scope>NUCLEOTIDE SEQUENCE [LARGE SCALE GENOMIC DNA]</scope>
    <source>
        <strain evidence="2 3">CGMCC 1.5058</strain>
    </source>
</reference>
<dbReference type="EMBL" id="FNDZ01000006">
    <property type="protein sequence ID" value="SDJ02345.1"/>
    <property type="molecule type" value="Genomic_DNA"/>
</dbReference>
<sequence>MNRIAGIFETKEQALKAIRRLKESGFQDHEISVLLKEGEWIDPLKKEIPEGVIEELPMEDRKKDGVSTTEEFFLGMGAIAAPLGGPVLAAGPIADAMTQYADGRSLDLREVLEQYEVDEDYKELYLERLEKGHVMVLVDEDEVRKEKAVLSFYDEEDYEKDGIRRGDPGLDLDEKEVDPEDPLKDPRRLL</sequence>
<evidence type="ECO:0000256" key="1">
    <source>
        <dbReference type="SAM" id="MobiDB-lite"/>
    </source>
</evidence>
<name>A0A1G8QD24_9CLOT</name>
<dbReference type="Proteomes" id="UP000183255">
    <property type="component" value="Unassembled WGS sequence"/>
</dbReference>
<protein>
    <submittedName>
        <fullName evidence="2">Heat induced stress protein YflT</fullName>
    </submittedName>
</protein>
<proteinExistence type="predicted"/>
<dbReference type="RefSeq" id="WP_051651639.1">
    <property type="nucleotide sequence ID" value="NZ_FNDZ01000006.1"/>
</dbReference>
<feature type="region of interest" description="Disordered" evidence="1">
    <location>
        <begin position="160"/>
        <end position="190"/>
    </location>
</feature>
<organism evidence="2 3">
    <name type="scientific">Proteiniclasticum ruminis</name>
    <dbReference type="NCBI Taxonomy" id="398199"/>
    <lineage>
        <taxon>Bacteria</taxon>
        <taxon>Bacillati</taxon>
        <taxon>Bacillota</taxon>
        <taxon>Clostridia</taxon>
        <taxon>Eubacteriales</taxon>
        <taxon>Clostridiaceae</taxon>
        <taxon>Proteiniclasticum</taxon>
    </lineage>
</organism>
<feature type="compositionally biased region" description="Basic and acidic residues" evidence="1">
    <location>
        <begin position="181"/>
        <end position="190"/>
    </location>
</feature>
<evidence type="ECO:0000313" key="2">
    <source>
        <dbReference type="EMBL" id="SDJ02345.1"/>
    </source>
</evidence>
<evidence type="ECO:0000313" key="3">
    <source>
        <dbReference type="Proteomes" id="UP000183255"/>
    </source>
</evidence>
<feature type="compositionally biased region" description="Acidic residues" evidence="1">
    <location>
        <begin position="170"/>
        <end position="180"/>
    </location>
</feature>
<accession>A0A1G8QD24</accession>
<dbReference type="AlphaFoldDB" id="A0A1G8QD24"/>